<evidence type="ECO:0000313" key="1">
    <source>
        <dbReference type="EMBL" id="GBO00958.1"/>
    </source>
</evidence>
<accession>A0A4Y2TK68</accession>
<sequence length="120" mass="13403">MWDTNAVGTCSGIVTENRGRVAPGAILKGCHGDRVRLCLVEVKCDEWVKNNTRPRLPFTLAEPQEKEILLRKKLHKKLQHRKLLARNGLHATNDLLSISVGFAHHGDWAFPDESSSPDGQ</sequence>
<organism evidence="1 3">
    <name type="scientific">Araneus ventricosus</name>
    <name type="common">Orbweaver spider</name>
    <name type="synonym">Epeira ventricosa</name>
    <dbReference type="NCBI Taxonomy" id="182803"/>
    <lineage>
        <taxon>Eukaryota</taxon>
        <taxon>Metazoa</taxon>
        <taxon>Ecdysozoa</taxon>
        <taxon>Arthropoda</taxon>
        <taxon>Chelicerata</taxon>
        <taxon>Arachnida</taxon>
        <taxon>Araneae</taxon>
        <taxon>Araneomorphae</taxon>
        <taxon>Entelegynae</taxon>
        <taxon>Araneoidea</taxon>
        <taxon>Araneidae</taxon>
        <taxon>Araneus</taxon>
    </lineage>
</organism>
<reference evidence="1 3" key="1">
    <citation type="journal article" date="2019" name="Sci. Rep.">
        <title>Orb-weaving spider Araneus ventricosus genome elucidates the spidroin gene catalogue.</title>
        <authorList>
            <person name="Kono N."/>
            <person name="Nakamura H."/>
            <person name="Ohtoshi R."/>
            <person name="Moran D.A.P."/>
            <person name="Shinohara A."/>
            <person name="Yoshida Y."/>
            <person name="Fujiwara M."/>
            <person name="Mori M."/>
            <person name="Tomita M."/>
            <person name="Arakawa K."/>
        </authorList>
    </citation>
    <scope>NUCLEOTIDE SEQUENCE [LARGE SCALE GENOMIC DNA]</scope>
</reference>
<keyword evidence="3" id="KW-1185">Reference proteome</keyword>
<dbReference type="EMBL" id="BGPR01029274">
    <property type="protein sequence ID" value="GBO00958.1"/>
    <property type="molecule type" value="Genomic_DNA"/>
</dbReference>
<evidence type="ECO:0000313" key="2">
    <source>
        <dbReference type="EMBL" id="GBO00972.1"/>
    </source>
</evidence>
<comment type="caution">
    <text evidence="1">The sequence shown here is derived from an EMBL/GenBank/DDBJ whole genome shotgun (WGS) entry which is preliminary data.</text>
</comment>
<dbReference type="EMBL" id="BGPR01029280">
    <property type="protein sequence ID" value="GBO00972.1"/>
    <property type="molecule type" value="Genomic_DNA"/>
</dbReference>
<dbReference type="Proteomes" id="UP000499080">
    <property type="component" value="Unassembled WGS sequence"/>
</dbReference>
<proteinExistence type="predicted"/>
<evidence type="ECO:0000313" key="3">
    <source>
        <dbReference type="Proteomes" id="UP000499080"/>
    </source>
</evidence>
<dbReference type="AlphaFoldDB" id="A0A4Y2TK68"/>
<name>A0A4Y2TK68_ARAVE</name>
<gene>
    <name evidence="1" type="ORF">AVEN_167201_1</name>
    <name evidence="2" type="ORF">AVEN_231920_1</name>
</gene>
<protein>
    <submittedName>
        <fullName evidence="1">Uncharacterized protein</fullName>
    </submittedName>
</protein>